<dbReference type="SUPFAM" id="SSF51197">
    <property type="entry name" value="Clavaminate synthase-like"/>
    <property type="match status" value="1"/>
</dbReference>
<feature type="domain" description="Aspartyl/asparaginy/proline hydroxylase" evidence="4">
    <location>
        <begin position="207"/>
        <end position="372"/>
    </location>
</feature>
<evidence type="ECO:0000256" key="2">
    <source>
        <dbReference type="ARBA" id="ARBA00022964"/>
    </source>
</evidence>
<organism evidence="5">
    <name type="scientific">uncultured Sphingomonadaceae bacterium</name>
    <dbReference type="NCBI Taxonomy" id="169976"/>
    <lineage>
        <taxon>Bacteria</taxon>
        <taxon>Pseudomonadati</taxon>
        <taxon>Pseudomonadota</taxon>
        <taxon>Alphaproteobacteria</taxon>
        <taxon>Sphingomonadales</taxon>
        <taxon>Sphingomonadaceae</taxon>
        <taxon>environmental samples</taxon>
    </lineage>
</organism>
<dbReference type="InterPro" id="IPR011990">
    <property type="entry name" value="TPR-like_helical_dom_sf"/>
</dbReference>
<dbReference type="GO" id="GO:0051213">
    <property type="term" value="F:dioxygenase activity"/>
    <property type="evidence" value="ECO:0007669"/>
    <property type="project" value="UniProtKB-KW"/>
</dbReference>
<gene>
    <name evidence="5" type="ORF">AVDCRST_MAG39-2525</name>
</gene>
<dbReference type="InterPro" id="IPR007803">
    <property type="entry name" value="Asp/Arg/Pro-Hydrxlase"/>
</dbReference>
<dbReference type="GO" id="GO:0016020">
    <property type="term" value="C:membrane"/>
    <property type="evidence" value="ECO:0007669"/>
    <property type="project" value="TreeGrafter"/>
</dbReference>
<evidence type="ECO:0000256" key="3">
    <source>
        <dbReference type="ARBA" id="ARBA00023002"/>
    </source>
</evidence>
<reference evidence="5" key="1">
    <citation type="submission" date="2020-02" db="EMBL/GenBank/DDBJ databases">
        <authorList>
            <person name="Meier V. D."/>
        </authorList>
    </citation>
    <scope>NUCLEOTIDE SEQUENCE</scope>
    <source>
        <strain evidence="5">AVDCRST_MAG39</strain>
    </source>
</reference>
<dbReference type="Pfam" id="PF05118">
    <property type="entry name" value="Asp_Arg_Hydrox"/>
    <property type="match status" value="1"/>
</dbReference>
<proteinExistence type="inferred from homology"/>
<sequence>MASAASPTLPPEADALLRAGVAAMQRRDAAAARAAFERLAGFGPPVPPPWLLLAQACRLGGDGNAEARALDALLAAEPRDLRGLVMRGDLHARAGDPRAMTSFYQAALKIAAGATAPLPPALTAELDRVRHVLAQASLGYRDHLERALAARGVGPRGRSARVQESLDILYGEKQPYFQAPTSFFFPQLPQRQFYEREEFAWLPTVEAAAPAMREELEALLTADDAAFTPYLEATPNRPVMQAHRVGDPSWTAYHLWRRGAPVPGHAERFPRTLEALRASGAPLPRIGARSPMILFSSLRPGAHIPPHSGMLNSRLIVHLPLIVPPGCAFRVGNDVRSWEFGRALLFDDTIEHEAWNRGSETRVILLFEIWRPELSGAERDELTAVFEAIESYGPGLGEYDG</sequence>
<dbReference type="Gene3D" id="2.60.120.330">
    <property type="entry name" value="B-lactam Antibiotic, Isopenicillin N Synthase, Chain"/>
    <property type="match status" value="1"/>
</dbReference>
<dbReference type="PANTHER" id="PTHR46332:SF5">
    <property type="entry name" value="ASPARTATE BETA-HYDROXYLASE DOMAIN CONTAINING 2"/>
    <property type="match status" value="1"/>
</dbReference>
<evidence type="ECO:0000256" key="1">
    <source>
        <dbReference type="ARBA" id="ARBA00007730"/>
    </source>
</evidence>
<evidence type="ECO:0000313" key="5">
    <source>
        <dbReference type="EMBL" id="CAA9516979.1"/>
    </source>
</evidence>
<dbReference type="EMBL" id="CADCVW010000095">
    <property type="protein sequence ID" value="CAA9516979.1"/>
    <property type="molecule type" value="Genomic_DNA"/>
</dbReference>
<dbReference type="PANTHER" id="PTHR46332">
    <property type="entry name" value="ASPARTATE BETA-HYDROXYLASE DOMAIN-CONTAINING PROTEIN 2"/>
    <property type="match status" value="1"/>
</dbReference>
<dbReference type="AlphaFoldDB" id="A0A6J4T8M8"/>
<name>A0A6J4T8M8_9SPHN</name>
<dbReference type="InterPro" id="IPR027443">
    <property type="entry name" value="IPNS-like_sf"/>
</dbReference>
<comment type="similarity">
    <text evidence="1">Belongs to the aspartyl/asparaginyl beta-hydroxylase family.</text>
</comment>
<accession>A0A6J4T8M8</accession>
<evidence type="ECO:0000259" key="4">
    <source>
        <dbReference type="Pfam" id="PF05118"/>
    </source>
</evidence>
<dbReference type="InterPro" id="IPR051821">
    <property type="entry name" value="Asp/Asn_beta-hydroxylase"/>
</dbReference>
<protein>
    <recommendedName>
        <fullName evidence="4">Aspartyl/asparaginy/proline hydroxylase domain-containing protein</fullName>
    </recommendedName>
</protein>
<keyword evidence="2" id="KW-0223">Dioxygenase</keyword>
<keyword evidence="3" id="KW-0560">Oxidoreductase</keyword>
<dbReference type="SUPFAM" id="SSF48452">
    <property type="entry name" value="TPR-like"/>
    <property type="match status" value="1"/>
</dbReference>
<dbReference type="Gene3D" id="1.25.40.10">
    <property type="entry name" value="Tetratricopeptide repeat domain"/>
    <property type="match status" value="1"/>
</dbReference>